<evidence type="ECO:0000313" key="3">
    <source>
        <dbReference type="Proteomes" id="UP000800039"/>
    </source>
</evidence>
<gene>
    <name evidence="2" type="ORF">K460DRAFT_417553</name>
</gene>
<dbReference type="PANTHER" id="PTHR42080:SF1">
    <property type="entry name" value="SRR1-LIKE DOMAIN-CONTAINING PROTEIN"/>
    <property type="match status" value="1"/>
</dbReference>
<feature type="domain" description="SRR1-like" evidence="1">
    <location>
        <begin position="247"/>
        <end position="386"/>
    </location>
</feature>
<sequence length="480" mass="54802">MAAESPLSQLYNDFLPENGNRVWTPEIIEAMDILAQKIVMYNKRTLLLRSISSGEQERITESDQGVIFDYSGKELRHEIDQLSSELGNFEVGEKYKSIDVFGNHHDREIQNLRESGDESSFILDLAIESYWNIAGGLSASATDNFDLQPLYKVIARAATDHQTDRMCQDGETPYSFWKRRWTTVTPHGSEKVWIKTRKYYKGAKDFIFKFVSLDKLTEAEKYGDEGLMIQWSQTRFRLTDLLYKHGDQLMNVDNIVCFGLGALDWRRPKRFAQHLAAFTIRDTLQSIQAERGIDRKIPIIAQDPAYCPSCSEILEEQLGIRAVTDFEGFRAVTKNSFIVTVAPSAPVCQIIADLTMKDGGPAAMLCDKFCDDYLAQERDPESKDGYTCDEPTRNMVDYKARCEIEDFSECESVLGISHKELVDTYPTGAEYLKKWNVDGKTFFTSKTTEADEKDYKNCCVMWALEGNINFQESAVYIRSS</sequence>
<dbReference type="OrthoDB" id="5230585at2759"/>
<accession>A0A9P4GJR6</accession>
<dbReference type="InterPro" id="IPR012942">
    <property type="entry name" value="SRR1-like"/>
</dbReference>
<protein>
    <recommendedName>
        <fullName evidence="1">SRR1-like domain-containing protein</fullName>
    </recommendedName>
</protein>
<proteinExistence type="predicted"/>
<organism evidence="2 3">
    <name type="scientific">Cucurbitaria berberidis CBS 394.84</name>
    <dbReference type="NCBI Taxonomy" id="1168544"/>
    <lineage>
        <taxon>Eukaryota</taxon>
        <taxon>Fungi</taxon>
        <taxon>Dikarya</taxon>
        <taxon>Ascomycota</taxon>
        <taxon>Pezizomycotina</taxon>
        <taxon>Dothideomycetes</taxon>
        <taxon>Pleosporomycetidae</taxon>
        <taxon>Pleosporales</taxon>
        <taxon>Pleosporineae</taxon>
        <taxon>Cucurbitariaceae</taxon>
        <taxon>Cucurbitaria</taxon>
    </lineage>
</organism>
<dbReference type="AlphaFoldDB" id="A0A9P4GJR6"/>
<name>A0A9P4GJR6_9PLEO</name>
<evidence type="ECO:0000259" key="1">
    <source>
        <dbReference type="Pfam" id="PF07985"/>
    </source>
</evidence>
<dbReference type="RefSeq" id="XP_040789052.1">
    <property type="nucleotide sequence ID" value="XM_040937890.1"/>
</dbReference>
<dbReference type="PANTHER" id="PTHR42080">
    <property type="entry name" value="SRR1 DOMAIN-CONTAINING PROTEIN"/>
    <property type="match status" value="1"/>
</dbReference>
<dbReference type="Proteomes" id="UP000800039">
    <property type="component" value="Unassembled WGS sequence"/>
</dbReference>
<dbReference type="EMBL" id="ML976616">
    <property type="protein sequence ID" value="KAF1846489.1"/>
    <property type="molecule type" value="Genomic_DNA"/>
</dbReference>
<comment type="caution">
    <text evidence="2">The sequence shown here is derived from an EMBL/GenBank/DDBJ whole genome shotgun (WGS) entry which is preliminary data.</text>
</comment>
<dbReference type="Pfam" id="PF07985">
    <property type="entry name" value="SRR1"/>
    <property type="match status" value="1"/>
</dbReference>
<reference evidence="2" key="1">
    <citation type="submission" date="2020-01" db="EMBL/GenBank/DDBJ databases">
        <authorList>
            <consortium name="DOE Joint Genome Institute"/>
            <person name="Haridas S."/>
            <person name="Albert R."/>
            <person name="Binder M."/>
            <person name="Bloem J."/>
            <person name="Labutti K."/>
            <person name="Salamov A."/>
            <person name="Andreopoulos B."/>
            <person name="Baker S.E."/>
            <person name="Barry K."/>
            <person name="Bills G."/>
            <person name="Bluhm B.H."/>
            <person name="Cannon C."/>
            <person name="Castanera R."/>
            <person name="Culley D.E."/>
            <person name="Daum C."/>
            <person name="Ezra D."/>
            <person name="Gonzalez J.B."/>
            <person name="Henrissat B."/>
            <person name="Kuo A."/>
            <person name="Liang C."/>
            <person name="Lipzen A."/>
            <person name="Lutzoni F."/>
            <person name="Magnuson J."/>
            <person name="Mondo S."/>
            <person name="Nolan M."/>
            <person name="Ohm R."/>
            <person name="Pangilinan J."/>
            <person name="Park H.-J."/>
            <person name="Ramirez L."/>
            <person name="Alfaro M."/>
            <person name="Sun H."/>
            <person name="Tritt A."/>
            <person name="Yoshinaga Y."/>
            <person name="Zwiers L.-H."/>
            <person name="Turgeon B.G."/>
            <person name="Goodwin S.B."/>
            <person name="Spatafora J.W."/>
            <person name="Crous P.W."/>
            <person name="Grigoriev I.V."/>
        </authorList>
    </citation>
    <scope>NUCLEOTIDE SEQUENCE</scope>
    <source>
        <strain evidence="2">CBS 394.84</strain>
    </source>
</reference>
<dbReference type="GeneID" id="63855140"/>
<keyword evidence="3" id="KW-1185">Reference proteome</keyword>
<evidence type="ECO:0000313" key="2">
    <source>
        <dbReference type="EMBL" id="KAF1846489.1"/>
    </source>
</evidence>